<gene>
    <name evidence="10" type="ORF">OLC1_LOCUS8277</name>
</gene>
<reference evidence="10" key="1">
    <citation type="submission" date="2023-03" db="EMBL/GenBank/DDBJ databases">
        <authorList>
            <person name="Julca I."/>
        </authorList>
    </citation>
    <scope>NUCLEOTIDE SEQUENCE</scope>
</reference>
<evidence type="ECO:0000256" key="7">
    <source>
        <dbReference type="RuleBase" id="RU365023"/>
    </source>
</evidence>
<feature type="domain" description="Expansin-like EG45" evidence="8">
    <location>
        <begin position="62"/>
        <end position="175"/>
    </location>
</feature>
<feature type="chain" id="PRO_5043109950" description="Expansin" evidence="7">
    <location>
        <begin position="24"/>
        <end position="269"/>
    </location>
</feature>
<dbReference type="InterPro" id="IPR007118">
    <property type="entry name" value="Expan_Lol_pI"/>
</dbReference>
<dbReference type="GO" id="GO:0005576">
    <property type="term" value="C:extracellular region"/>
    <property type="evidence" value="ECO:0007669"/>
    <property type="project" value="InterPro"/>
</dbReference>
<keyword evidence="4 7" id="KW-0732">Signal</keyword>
<dbReference type="PROSITE" id="PS50843">
    <property type="entry name" value="EXPANSIN_CBD"/>
    <property type="match status" value="1"/>
</dbReference>
<evidence type="ECO:0000256" key="1">
    <source>
        <dbReference type="ARBA" id="ARBA00005392"/>
    </source>
</evidence>
<evidence type="ECO:0000259" key="8">
    <source>
        <dbReference type="PROSITE" id="PS50842"/>
    </source>
</evidence>
<feature type="signal peptide" evidence="7">
    <location>
        <begin position="1"/>
        <end position="23"/>
    </location>
</feature>
<dbReference type="SMART" id="SM00837">
    <property type="entry name" value="DPBB_1"/>
    <property type="match status" value="1"/>
</dbReference>
<keyword evidence="2 7" id="KW-0134">Cell wall</keyword>
<evidence type="ECO:0000313" key="10">
    <source>
        <dbReference type="EMBL" id="CAI9097922.1"/>
    </source>
</evidence>
<comment type="function">
    <text evidence="7">Causes loosening and extension of plant cell walls by disrupting non-covalent bonding between cellulose microfibrils and matrix glucans. No enzymatic activity has been found.</text>
</comment>
<keyword evidence="5" id="KW-0472">Membrane</keyword>
<dbReference type="PROSITE" id="PS50842">
    <property type="entry name" value="EXPANSIN_EG45"/>
    <property type="match status" value="1"/>
</dbReference>
<dbReference type="CDD" id="cd22274">
    <property type="entry name" value="DPBB_EXPA_N"/>
    <property type="match status" value="1"/>
</dbReference>
<dbReference type="SUPFAM" id="SSF50685">
    <property type="entry name" value="Barwin-like endoglucanases"/>
    <property type="match status" value="1"/>
</dbReference>
<dbReference type="AlphaFoldDB" id="A0AAV1CTG5"/>
<keyword evidence="6 7" id="KW-0961">Cell wall biogenesis/degradation</keyword>
<dbReference type="InterPro" id="IPR009009">
    <property type="entry name" value="RlpA-like_DPBB"/>
</dbReference>
<accession>A0AAV1CTG5</accession>
<dbReference type="PANTHER" id="PTHR31867">
    <property type="entry name" value="EXPANSIN-A15"/>
    <property type="match status" value="1"/>
</dbReference>
<comment type="subcellular location">
    <subcellularLocation>
        <location evidence="7">Secreted</location>
        <location evidence="7">Cell wall</location>
    </subcellularLocation>
    <subcellularLocation>
        <location evidence="7">Membrane</location>
        <topology evidence="7">Peripheral membrane protein</topology>
    </subcellularLocation>
</comment>
<proteinExistence type="inferred from homology"/>
<dbReference type="Gene3D" id="2.60.40.760">
    <property type="entry name" value="Expansin, cellulose-binding-like domain"/>
    <property type="match status" value="1"/>
</dbReference>
<dbReference type="InterPro" id="IPR002963">
    <property type="entry name" value="Expansin"/>
</dbReference>
<evidence type="ECO:0000256" key="5">
    <source>
        <dbReference type="ARBA" id="ARBA00023136"/>
    </source>
</evidence>
<dbReference type="EMBL" id="OX459120">
    <property type="protein sequence ID" value="CAI9097922.1"/>
    <property type="molecule type" value="Genomic_DNA"/>
</dbReference>
<evidence type="ECO:0000256" key="2">
    <source>
        <dbReference type="ARBA" id="ARBA00022512"/>
    </source>
</evidence>
<evidence type="ECO:0000313" key="11">
    <source>
        <dbReference type="Proteomes" id="UP001161247"/>
    </source>
</evidence>
<dbReference type="Pfam" id="PF03330">
    <property type="entry name" value="DPBB_1"/>
    <property type="match status" value="1"/>
</dbReference>
<protein>
    <recommendedName>
        <fullName evidence="7">Expansin</fullName>
    </recommendedName>
</protein>
<dbReference type="InterPro" id="IPR007117">
    <property type="entry name" value="Expansin_CBD"/>
</dbReference>
<keyword evidence="3 7" id="KW-0964">Secreted</keyword>
<keyword evidence="11" id="KW-1185">Reference proteome</keyword>
<dbReference type="GO" id="GO:0016020">
    <property type="term" value="C:membrane"/>
    <property type="evidence" value="ECO:0007669"/>
    <property type="project" value="UniProtKB-SubCell"/>
</dbReference>
<dbReference type="GO" id="GO:0009653">
    <property type="term" value="P:anatomical structure morphogenesis"/>
    <property type="evidence" value="ECO:0007669"/>
    <property type="project" value="UniProtKB-ARBA"/>
</dbReference>
<organism evidence="10 11">
    <name type="scientific">Oldenlandia corymbosa var. corymbosa</name>
    <dbReference type="NCBI Taxonomy" id="529605"/>
    <lineage>
        <taxon>Eukaryota</taxon>
        <taxon>Viridiplantae</taxon>
        <taxon>Streptophyta</taxon>
        <taxon>Embryophyta</taxon>
        <taxon>Tracheophyta</taxon>
        <taxon>Spermatophyta</taxon>
        <taxon>Magnoliopsida</taxon>
        <taxon>eudicotyledons</taxon>
        <taxon>Gunneridae</taxon>
        <taxon>Pentapetalae</taxon>
        <taxon>asterids</taxon>
        <taxon>lamiids</taxon>
        <taxon>Gentianales</taxon>
        <taxon>Rubiaceae</taxon>
        <taxon>Rubioideae</taxon>
        <taxon>Spermacoceae</taxon>
        <taxon>Hedyotis-Oldenlandia complex</taxon>
        <taxon>Oldenlandia</taxon>
    </lineage>
</organism>
<dbReference type="PRINTS" id="PR01225">
    <property type="entry name" value="EXPANSNFAMLY"/>
</dbReference>
<comment type="similarity">
    <text evidence="1 7">Belongs to the expansin family. Expansin A subfamily.</text>
</comment>
<dbReference type="GO" id="GO:0009664">
    <property type="term" value="P:plant-type cell wall organization"/>
    <property type="evidence" value="ECO:0007669"/>
    <property type="project" value="InterPro"/>
</dbReference>
<dbReference type="PRINTS" id="PR01226">
    <property type="entry name" value="EXPANSIN"/>
</dbReference>
<name>A0AAV1CTG5_OLDCO</name>
<evidence type="ECO:0000259" key="9">
    <source>
        <dbReference type="PROSITE" id="PS50843"/>
    </source>
</evidence>
<dbReference type="InterPro" id="IPR036749">
    <property type="entry name" value="Expansin_CBD_sf"/>
</dbReference>
<sequence>MATNNVRSFFKLTSILLISLVLALHFENGAAITPEYKKYARGAWKDAHATFYGEADGSGTFEGACGYGDLKDRSYGTQTAALSFALFNNGLTCGACYQIKCVNDKGCKPGNPSVYITATNSCPPNYGLPSDQGGWCNPPREHFDMSQPAFLQIAEYKAGIVPIQYRRVACRGRKGGIRFTISGNPYFNLVLVSNVGGAGDVTNLEVQGSDKSKWIPMTRNYGQKWQTNEKLCGQPLKFRVTTSDGKKSVWNAASGDWQFGQTFQARYLA</sequence>
<dbReference type="InterPro" id="IPR036908">
    <property type="entry name" value="RlpA-like_sf"/>
</dbReference>
<evidence type="ECO:0000256" key="6">
    <source>
        <dbReference type="ARBA" id="ARBA00023316"/>
    </source>
</evidence>
<feature type="domain" description="Expansin-like CBD" evidence="9">
    <location>
        <begin position="186"/>
        <end position="265"/>
    </location>
</feature>
<dbReference type="InterPro" id="IPR007112">
    <property type="entry name" value="Expansin/allergen_DPBB_dom"/>
</dbReference>
<evidence type="ECO:0000256" key="3">
    <source>
        <dbReference type="ARBA" id="ARBA00022525"/>
    </source>
</evidence>
<dbReference type="Gene3D" id="2.40.40.10">
    <property type="entry name" value="RlpA-like domain"/>
    <property type="match status" value="1"/>
</dbReference>
<dbReference type="Proteomes" id="UP001161247">
    <property type="component" value="Chromosome 3"/>
</dbReference>
<dbReference type="SUPFAM" id="SSF49590">
    <property type="entry name" value="PHL pollen allergen"/>
    <property type="match status" value="1"/>
</dbReference>
<dbReference type="Pfam" id="PF01357">
    <property type="entry name" value="Expansin_C"/>
    <property type="match status" value="1"/>
</dbReference>
<evidence type="ECO:0000256" key="4">
    <source>
        <dbReference type="ARBA" id="ARBA00022729"/>
    </source>
</evidence>